<comment type="caution">
    <text evidence="5">The sequence shown here is derived from an EMBL/GenBank/DDBJ whole genome shotgun (WGS) entry which is preliminary data.</text>
</comment>
<evidence type="ECO:0000256" key="2">
    <source>
        <dbReference type="ARBA" id="ARBA00022448"/>
    </source>
</evidence>
<dbReference type="RefSeq" id="WP_386193874.1">
    <property type="nucleotide sequence ID" value="NZ_JBHSBC010000032.1"/>
</dbReference>
<dbReference type="InterPro" id="IPR050490">
    <property type="entry name" value="Bact_solute-bd_prot1"/>
</dbReference>
<dbReference type="PANTHER" id="PTHR43649:SF29">
    <property type="entry name" value="OSMOPROTECTIVE COMPOUNDS-BINDING PROTEIN GGTB"/>
    <property type="match status" value="1"/>
</dbReference>
<accession>A0ABV8F8A4</accession>
<comment type="similarity">
    <text evidence="1">Belongs to the bacterial solute-binding protein 1 family.</text>
</comment>
<dbReference type="Gene3D" id="3.40.190.10">
    <property type="entry name" value="Periplasmic binding protein-like II"/>
    <property type="match status" value="3"/>
</dbReference>
<keyword evidence="2" id="KW-0813">Transport</keyword>
<gene>
    <name evidence="5" type="ORF">ACFOYY_29175</name>
</gene>
<dbReference type="EMBL" id="JBHSBC010000032">
    <property type="protein sequence ID" value="MFC3984240.1"/>
    <property type="molecule type" value="Genomic_DNA"/>
</dbReference>
<proteinExistence type="inferred from homology"/>
<dbReference type="Pfam" id="PF01547">
    <property type="entry name" value="SBP_bac_1"/>
    <property type="match status" value="1"/>
</dbReference>
<feature type="chain" id="PRO_5046713011" evidence="4">
    <location>
        <begin position="29"/>
        <end position="461"/>
    </location>
</feature>
<protein>
    <submittedName>
        <fullName evidence="5">ABC transporter substrate-binding protein</fullName>
    </submittedName>
</protein>
<organism evidence="5 6">
    <name type="scientific">Streptosporangium jomthongense</name>
    <dbReference type="NCBI Taxonomy" id="1193683"/>
    <lineage>
        <taxon>Bacteria</taxon>
        <taxon>Bacillati</taxon>
        <taxon>Actinomycetota</taxon>
        <taxon>Actinomycetes</taxon>
        <taxon>Streptosporangiales</taxon>
        <taxon>Streptosporangiaceae</taxon>
        <taxon>Streptosporangium</taxon>
    </lineage>
</organism>
<evidence type="ECO:0000256" key="3">
    <source>
        <dbReference type="SAM" id="MobiDB-lite"/>
    </source>
</evidence>
<keyword evidence="6" id="KW-1185">Reference proteome</keyword>
<keyword evidence="4" id="KW-0732">Signal</keyword>
<feature type="region of interest" description="Disordered" evidence="3">
    <location>
        <begin position="431"/>
        <end position="461"/>
    </location>
</feature>
<dbReference type="Proteomes" id="UP001595698">
    <property type="component" value="Unassembled WGS sequence"/>
</dbReference>
<evidence type="ECO:0000313" key="6">
    <source>
        <dbReference type="Proteomes" id="UP001595698"/>
    </source>
</evidence>
<feature type="signal peptide" evidence="4">
    <location>
        <begin position="1"/>
        <end position="28"/>
    </location>
</feature>
<evidence type="ECO:0000256" key="4">
    <source>
        <dbReference type="SAM" id="SignalP"/>
    </source>
</evidence>
<evidence type="ECO:0000313" key="5">
    <source>
        <dbReference type="EMBL" id="MFC3984240.1"/>
    </source>
</evidence>
<reference evidence="6" key="1">
    <citation type="journal article" date="2019" name="Int. J. Syst. Evol. Microbiol.">
        <title>The Global Catalogue of Microorganisms (GCM) 10K type strain sequencing project: providing services to taxonomists for standard genome sequencing and annotation.</title>
        <authorList>
            <consortium name="The Broad Institute Genomics Platform"/>
            <consortium name="The Broad Institute Genome Sequencing Center for Infectious Disease"/>
            <person name="Wu L."/>
            <person name="Ma J."/>
        </authorList>
    </citation>
    <scope>NUCLEOTIDE SEQUENCE [LARGE SCALE GENOMIC DNA]</scope>
    <source>
        <strain evidence="6">TBRC 7912</strain>
    </source>
</reference>
<dbReference type="PANTHER" id="PTHR43649">
    <property type="entry name" value="ARABINOSE-BINDING PROTEIN-RELATED"/>
    <property type="match status" value="1"/>
</dbReference>
<dbReference type="SUPFAM" id="SSF53850">
    <property type="entry name" value="Periplasmic binding protein-like II"/>
    <property type="match status" value="1"/>
</dbReference>
<evidence type="ECO:0000256" key="1">
    <source>
        <dbReference type="ARBA" id="ARBA00008520"/>
    </source>
</evidence>
<sequence>MRRRTLHRVTTRIVAGLALLGVTVCATACAPLPGGRTVSVLATWTGTEAEHFGKVLAAFEDRTGIHVEYTGTRAIDETLRSDLRGGTPPDIAILPSTGDLAQYAHSGDLLPLDGVVSRQDQYGRPWLLRLNRKVYAVPFKVNLKSLVWYDRSRWRPSPQEMRDPLSLRTGGRARSVWCLGMQALRSAGWPGTDWIEDILLHQVGPEKYREWASGTLAWTSDEVRQAWETWGRILDASGLDRQGRRVALLTDFSEAGLGLFGDPPGCLLEHQASFVIVTYPPGGDVDFFPFPSLPSGKGGAVRRSVVVSADFAGMFNATPQAKELMRFLAGDEAQRIWPAIPAGAAFSANLGVPPDVHSVKDPVGRKVADTLDGAAMVCLDASDLMPPALRDAFGDAVIEYLSAPERLPDLLTELDRVQDRVKNRWRPNEQERKDLLSFSCPGPLNRPGRPIRPVKPNGVTP</sequence>
<dbReference type="InterPro" id="IPR006059">
    <property type="entry name" value="SBP"/>
</dbReference>
<name>A0ABV8F8A4_9ACTN</name>